<dbReference type="AlphaFoldDB" id="A0A9D4JM69"/>
<dbReference type="EMBL" id="JAIWYP010000005">
    <property type="protein sequence ID" value="KAH3817220.1"/>
    <property type="molecule type" value="Genomic_DNA"/>
</dbReference>
<name>A0A9D4JM69_DREPO</name>
<comment type="caution">
    <text evidence="1">The sequence shown here is derived from an EMBL/GenBank/DDBJ whole genome shotgun (WGS) entry which is preliminary data.</text>
</comment>
<reference evidence="1" key="2">
    <citation type="submission" date="2020-11" db="EMBL/GenBank/DDBJ databases">
        <authorList>
            <person name="McCartney M.A."/>
            <person name="Auch B."/>
            <person name="Kono T."/>
            <person name="Mallez S."/>
            <person name="Becker A."/>
            <person name="Gohl D.M."/>
            <person name="Silverstein K.A.T."/>
            <person name="Koren S."/>
            <person name="Bechman K.B."/>
            <person name="Herman A."/>
            <person name="Abrahante J.E."/>
            <person name="Garbe J."/>
        </authorList>
    </citation>
    <scope>NUCLEOTIDE SEQUENCE</scope>
    <source>
        <strain evidence="1">Duluth1</strain>
        <tissue evidence="1">Whole animal</tissue>
    </source>
</reference>
<proteinExistence type="predicted"/>
<evidence type="ECO:0000313" key="1">
    <source>
        <dbReference type="EMBL" id="KAH3817220.1"/>
    </source>
</evidence>
<evidence type="ECO:0000313" key="2">
    <source>
        <dbReference type="Proteomes" id="UP000828390"/>
    </source>
</evidence>
<dbReference type="Proteomes" id="UP000828390">
    <property type="component" value="Unassembled WGS sequence"/>
</dbReference>
<accession>A0A9D4JM69</accession>
<organism evidence="1 2">
    <name type="scientific">Dreissena polymorpha</name>
    <name type="common">Zebra mussel</name>
    <name type="synonym">Mytilus polymorpha</name>
    <dbReference type="NCBI Taxonomy" id="45954"/>
    <lineage>
        <taxon>Eukaryota</taxon>
        <taxon>Metazoa</taxon>
        <taxon>Spiralia</taxon>
        <taxon>Lophotrochozoa</taxon>
        <taxon>Mollusca</taxon>
        <taxon>Bivalvia</taxon>
        <taxon>Autobranchia</taxon>
        <taxon>Heteroconchia</taxon>
        <taxon>Euheterodonta</taxon>
        <taxon>Imparidentia</taxon>
        <taxon>Neoheterodontei</taxon>
        <taxon>Myida</taxon>
        <taxon>Dreissenoidea</taxon>
        <taxon>Dreissenidae</taxon>
        <taxon>Dreissena</taxon>
    </lineage>
</organism>
<sequence>MIIATGMGKTNAPVFDGIQYVDTYEDMSLNTDDYEGKTVLILSKRSSDSLNNKLRKLKF</sequence>
<reference evidence="1" key="1">
    <citation type="journal article" date="2019" name="bioRxiv">
        <title>The Genome of the Zebra Mussel, Dreissena polymorpha: A Resource for Invasive Species Research.</title>
        <authorList>
            <person name="McCartney M.A."/>
            <person name="Auch B."/>
            <person name="Kono T."/>
            <person name="Mallez S."/>
            <person name="Zhang Y."/>
            <person name="Obille A."/>
            <person name="Becker A."/>
            <person name="Abrahante J.E."/>
            <person name="Garbe J."/>
            <person name="Badalamenti J.P."/>
            <person name="Herman A."/>
            <person name="Mangelson H."/>
            <person name="Liachko I."/>
            <person name="Sullivan S."/>
            <person name="Sone E.D."/>
            <person name="Koren S."/>
            <person name="Silverstein K.A.T."/>
            <person name="Beckman K.B."/>
            <person name="Gohl D.M."/>
        </authorList>
    </citation>
    <scope>NUCLEOTIDE SEQUENCE</scope>
    <source>
        <strain evidence="1">Duluth1</strain>
        <tissue evidence="1">Whole animal</tissue>
    </source>
</reference>
<protein>
    <submittedName>
        <fullName evidence="1">Uncharacterized protein</fullName>
    </submittedName>
</protein>
<gene>
    <name evidence="1" type="ORF">DPMN_118752</name>
</gene>
<keyword evidence="2" id="KW-1185">Reference proteome</keyword>